<organism evidence="1 2">
    <name type="scientific">Thermogemmatispora tikiterensis</name>
    <dbReference type="NCBI Taxonomy" id="1825093"/>
    <lineage>
        <taxon>Bacteria</taxon>
        <taxon>Bacillati</taxon>
        <taxon>Chloroflexota</taxon>
        <taxon>Ktedonobacteria</taxon>
        <taxon>Thermogemmatisporales</taxon>
        <taxon>Thermogemmatisporaceae</taxon>
        <taxon>Thermogemmatispora</taxon>
    </lineage>
</organism>
<dbReference type="InterPro" id="IPR036465">
    <property type="entry name" value="vWFA_dom_sf"/>
</dbReference>
<evidence type="ECO:0000313" key="1">
    <source>
        <dbReference type="EMBL" id="RAQ96657.1"/>
    </source>
</evidence>
<keyword evidence="2" id="KW-1185">Reference proteome</keyword>
<dbReference type="OrthoDB" id="140847at2"/>
<evidence type="ECO:0008006" key="3">
    <source>
        <dbReference type="Google" id="ProtNLM"/>
    </source>
</evidence>
<accession>A0A328VGT3</accession>
<comment type="caution">
    <text evidence="1">The sequence shown here is derived from an EMBL/GenBank/DDBJ whole genome shotgun (WGS) entry which is preliminary data.</text>
</comment>
<proteinExistence type="predicted"/>
<reference evidence="1 2" key="1">
    <citation type="submission" date="2016-08" db="EMBL/GenBank/DDBJ databases">
        <title>Analysis of Carbohydrate Active Enzymes in Thermogemmatispora T81 Reveals Carbohydrate Degradation Ability.</title>
        <authorList>
            <person name="Tomazini A."/>
            <person name="Lal S."/>
            <person name="Stott M."/>
            <person name="Henrissat B."/>
            <person name="Polikarpov I."/>
            <person name="Sparling R."/>
            <person name="Levin D.B."/>
        </authorList>
    </citation>
    <scope>NUCLEOTIDE SEQUENCE [LARGE SCALE GENOMIC DNA]</scope>
    <source>
        <strain evidence="1 2">T81</strain>
    </source>
</reference>
<dbReference type="AlphaFoldDB" id="A0A328VGT3"/>
<dbReference type="EMBL" id="MCIF01000002">
    <property type="protein sequence ID" value="RAQ96657.1"/>
    <property type="molecule type" value="Genomic_DNA"/>
</dbReference>
<gene>
    <name evidence="1" type="ORF">A4R35_14025</name>
</gene>
<dbReference type="RefSeq" id="WP_112430410.1">
    <property type="nucleotide sequence ID" value="NZ_MCIF01000002.1"/>
</dbReference>
<dbReference type="Proteomes" id="UP000248706">
    <property type="component" value="Unassembled WGS sequence"/>
</dbReference>
<evidence type="ECO:0000313" key="2">
    <source>
        <dbReference type="Proteomes" id="UP000248706"/>
    </source>
</evidence>
<dbReference type="SUPFAM" id="SSF53300">
    <property type="entry name" value="vWA-like"/>
    <property type="match status" value="1"/>
</dbReference>
<sequence>MDKKLLIEYLNCRQIPLTGQEQMVTLHRRLCEAAPEFYLYLLADPFADLSHKREMLANLIRLPAAHTVTRQRIVEQLRVLPAEEALLVADVIRQRRINNRRAREIGLQLLIGHEQFPQLAAARRQRVTLLLKHLLGERTWSSVRRFLAQPSEVGEKFLQRELLHYAPDPALARETLCFLAGVPFDPTDPTLAKRIAAREQLEHGEGLPRETLFGLRGIYHRDVPASRVRSLSASAARSERQDGPLTVLYREALHRGVKSEEYSEELWRRTEQAVASLPLIEGRLAVVLDLSASMASSGERAYHPVALALALVQLLQQRVTSVMLYQVGGSALASEELLPKPRGVTDLASALLEAARTQPQAILLITDGYENVRPGDAALVLQGMRLLGLAMPVYQVVPVYSRSEQLQQRHLGGDFQLLLVHHEQGVREVLTRLFLDYAAESISPVEVEQVQQLLLTR</sequence>
<protein>
    <recommendedName>
        <fullName evidence="3">VWFA domain-containing protein</fullName>
    </recommendedName>
</protein>
<name>A0A328VGT3_9CHLR</name>